<dbReference type="GO" id="GO:0006508">
    <property type="term" value="P:proteolysis"/>
    <property type="evidence" value="ECO:0007669"/>
    <property type="project" value="InterPro"/>
</dbReference>
<dbReference type="RefSeq" id="WP_076543341.1">
    <property type="nucleotide sequence ID" value="NZ_FTNC01000001.1"/>
</dbReference>
<feature type="chain" id="PRO_5012658702" evidence="1">
    <location>
        <begin position="22"/>
        <end position="417"/>
    </location>
</feature>
<dbReference type="STRING" id="56779.SAMN05421834_10122"/>
<gene>
    <name evidence="3" type="ORF">SAMN05421834_10122</name>
</gene>
<feature type="domain" description="Tail specific protease" evidence="2">
    <location>
        <begin position="264"/>
        <end position="308"/>
    </location>
</feature>
<evidence type="ECO:0000313" key="4">
    <source>
        <dbReference type="Proteomes" id="UP000185669"/>
    </source>
</evidence>
<dbReference type="OrthoDB" id="5480566at2"/>
<dbReference type="GO" id="GO:0008236">
    <property type="term" value="F:serine-type peptidase activity"/>
    <property type="evidence" value="ECO:0007669"/>
    <property type="project" value="InterPro"/>
</dbReference>
<organism evidence="3 4">
    <name type="scientific">Halanaerobium kushneri</name>
    <dbReference type="NCBI Taxonomy" id="56779"/>
    <lineage>
        <taxon>Bacteria</taxon>
        <taxon>Bacillati</taxon>
        <taxon>Bacillota</taxon>
        <taxon>Clostridia</taxon>
        <taxon>Halanaerobiales</taxon>
        <taxon>Halanaerobiaceae</taxon>
        <taxon>Halanaerobium</taxon>
    </lineage>
</organism>
<feature type="signal peptide" evidence="1">
    <location>
        <begin position="1"/>
        <end position="21"/>
    </location>
</feature>
<protein>
    <submittedName>
        <fullName evidence="3">Peptidase family S41</fullName>
    </submittedName>
</protein>
<proteinExistence type="predicted"/>
<dbReference type="Gene3D" id="3.90.226.10">
    <property type="entry name" value="2-enoyl-CoA Hydratase, Chain A, domain 1"/>
    <property type="match status" value="1"/>
</dbReference>
<dbReference type="InterPro" id="IPR005151">
    <property type="entry name" value="Tail-specific_protease"/>
</dbReference>
<evidence type="ECO:0000259" key="2">
    <source>
        <dbReference type="Pfam" id="PF03572"/>
    </source>
</evidence>
<evidence type="ECO:0000313" key="3">
    <source>
        <dbReference type="EMBL" id="SIQ01484.1"/>
    </source>
</evidence>
<dbReference type="EMBL" id="FTNC01000001">
    <property type="protein sequence ID" value="SIQ01484.1"/>
    <property type="molecule type" value="Genomic_DNA"/>
</dbReference>
<keyword evidence="1" id="KW-0732">Signal</keyword>
<evidence type="ECO:0000256" key="1">
    <source>
        <dbReference type="SAM" id="SignalP"/>
    </source>
</evidence>
<keyword evidence="4" id="KW-1185">Reference proteome</keyword>
<reference evidence="4" key="1">
    <citation type="submission" date="2017-01" db="EMBL/GenBank/DDBJ databases">
        <authorList>
            <person name="Varghese N."/>
            <person name="Submissions S."/>
        </authorList>
    </citation>
    <scope>NUCLEOTIDE SEQUENCE [LARGE SCALE GENOMIC DNA]</scope>
    <source>
        <strain evidence="4">ATCC 700103</strain>
    </source>
</reference>
<sequence length="417" mass="48253">MRKIFLFISIFLLFSSNLVMAAEISEADWLSDLNYLENELPAEHYNLFFKLEKEEFMKEMDKLKNDLPELSNLDTTLRLAEIFAKIGDTHTAIDNTRFLTEYYPLFLKKFEDGYRVIMTDNQYKKILGAKLIAINNYSIEELKDHFNKIITADNQISIDYRISSFLKLNEVLKYLGIVDSKNEFLFEKDGEKIRINFEPLKIKNMASSNNSLSKLDYQTGYVRSNANQLFWSDYIAAEKMVYFQYNSCWSRELAQKHGKPNSELPSFAAEESEILNYIKNKEIDKLVIDLRFNSGGDSSQGTELAEKLSKYQDQFETYIIIGADTFSSAIINALDFKKQLDGYLIGTATMGKPNHYGEVRTFNLPNTGLRVSYSTNYFKLLENSDPDSLYPDITVETKFEDFLSGRDSILEIIKNID</sequence>
<dbReference type="InterPro" id="IPR029045">
    <property type="entry name" value="ClpP/crotonase-like_dom_sf"/>
</dbReference>
<name>A0A1N6PAW6_9FIRM</name>
<dbReference type="AlphaFoldDB" id="A0A1N6PAW6"/>
<accession>A0A1N6PAW6</accession>
<dbReference type="Proteomes" id="UP000185669">
    <property type="component" value="Unassembled WGS sequence"/>
</dbReference>
<dbReference type="Pfam" id="PF03572">
    <property type="entry name" value="Peptidase_S41"/>
    <property type="match status" value="1"/>
</dbReference>
<dbReference type="SUPFAM" id="SSF52096">
    <property type="entry name" value="ClpP/crotonase"/>
    <property type="match status" value="1"/>
</dbReference>